<name>A0A923MIV4_9FIRM</name>
<dbReference type="Pfam" id="PF06356">
    <property type="entry name" value="DUF1064"/>
    <property type="match status" value="1"/>
</dbReference>
<dbReference type="AlphaFoldDB" id="A0A923MIV4"/>
<evidence type="ECO:0000256" key="1">
    <source>
        <dbReference type="SAM" id="MobiDB-lite"/>
    </source>
</evidence>
<dbReference type="Proteomes" id="UP000620327">
    <property type="component" value="Unassembled WGS sequence"/>
</dbReference>
<feature type="region of interest" description="Disordered" evidence="1">
    <location>
        <begin position="1"/>
        <end position="48"/>
    </location>
</feature>
<dbReference type="InterPro" id="IPR009414">
    <property type="entry name" value="DUF1064"/>
</dbReference>
<protein>
    <submittedName>
        <fullName evidence="2">DUF1064 domain-containing protein</fullName>
    </submittedName>
</protein>
<proteinExistence type="predicted"/>
<accession>A0A923MIV4</accession>
<keyword evidence="3" id="KW-1185">Reference proteome</keyword>
<comment type="caution">
    <text evidence="2">The sequence shown here is derived from an EMBL/GenBank/DDBJ whole genome shotgun (WGS) entry which is preliminary data.</text>
</comment>
<dbReference type="EMBL" id="JACOQI010000018">
    <property type="protein sequence ID" value="MBC5771537.1"/>
    <property type="molecule type" value="Genomic_DNA"/>
</dbReference>
<reference evidence="2" key="1">
    <citation type="submission" date="2020-08" db="EMBL/GenBank/DDBJ databases">
        <title>Genome public.</title>
        <authorList>
            <person name="Liu C."/>
            <person name="Sun Q."/>
        </authorList>
    </citation>
    <scope>NUCLEOTIDE SEQUENCE</scope>
    <source>
        <strain evidence="2">BX15</strain>
    </source>
</reference>
<organism evidence="2 3">
    <name type="scientific">Dysosmobacter segnis</name>
    <dbReference type="NCBI Taxonomy" id="2763042"/>
    <lineage>
        <taxon>Bacteria</taxon>
        <taxon>Bacillati</taxon>
        <taxon>Bacillota</taxon>
        <taxon>Clostridia</taxon>
        <taxon>Eubacteriales</taxon>
        <taxon>Oscillospiraceae</taxon>
        <taxon>Dysosmobacter</taxon>
    </lineage>
</organism>
<evidence type="ECO:0000313" key="3">
    <source>
        <dbReference type="Proteomes" id="UP000620327"/>
    </source>
</evidence>
<sequence>MAINVSDLPPKYQAQAMKKYMEQQQRRGPAPPAAPPQDPAKGTKYHNTPTERVTASGAVLHFDSQKEARRFDVLAARQARGQIRDLRLQVDFTLQEAFTDTEGKRVRAIRYKADFTYYQPPNRQLYGSHAPYYAEQSGVPWEFVVEDVKSKATRTAKYAMKKKMLKDRFGYDITEV</sequence>
<feature type="compositionally biased region" description="Pro residues" evidence="1">
    <location>
        <begin position="29"/>
        <end position="38"/>
    </location>
</feature>
<gene>
    <name evidence="2" type="ORF">H8Z83_14650</name>
</gene>
<dbReference type="RefSeq" id="WP_187015730.1">
    <property type="nucleotide sequence ID" value="NZ_JACOQI010000018.1"/>
</dbReference>
<evidence type="ECO:0000313" key="2">
    <source>
        <dbReference type="EMBL" id="MBC5771537.1"/>
    </source>
</evidence>